<evidence type="ECO:0000256" key="1">
    <source>
        <dbReference type="SAM" id="Phobius"/>
    </source>
</evidence>
<dbReference type="KEGG" id="halx:M0R89_13345"/>
<dbReference type="GeneID" id="72186202"/>
<dbReference type="InterPro" id="IPR055942">
    <property type="entry name" value="DUF7520"/>
</dbReference>
<evidence type="ECO:0000313" key="2">
    <source>
        <dbReference type="EMBL" id="UPV73522.1"/>
    </source>
</evidence>
<evidence type="ECO:0000313" key="3">
    <source>
        <dbReference type="Proteomes" id="UP000830729"/>
    </source>
</evidence>
<proteinExistence type="predicted"/>
<feature type="transmembrane region" description="Helical" evidence="1">
    <location>
        <begin position="53"/>
        <end position="77"/>
    </location>
</feature>
<reference evidence="2 3" key="1">
    <citation type="submission" date="2022-04" db="EMBL/GenBank/DDBJ databases">
        <title>Diverse halophilic archaea isolated from saline environments.</title>
        <authorList>
            <person name="Cui H.-L."/>
        </authorList>
    </citation>
    <scope>NUCLEOTIDE SEQUENCE [LARGE SCALE GENOMIC DNA]</scope>
    <source>
        <strain evidence="2 3">XZYJT49</strain>
    </source>
</reference>
<dbReference type="AlphaFoldDB" id="A0A8U0HR17"/>
<organism evidence="2 3">
    <name type="scientific">Halorussus limi</name>
    <dbReference type="NCBI Taxonomy" id="2938695"/>
    <lineage>
        <taxon>Archaea</taxon>
        <taxon>Methanobacteriati</taxon>
        <taxon>Methanobacteriota</taxon>
        <taxon>Stenosarchaea group</taxon>
        <taxon>Halobacteria</taxon>
        <taxon>Halobacteriales</taxon>
        <taxon>Haladaptataceae</taxon>
        <taxon>Halorussus</taxon>
    </lineage>
</organism>
<dbReference type="RefSeq" id="WP_248649575.1">
    <property type="nucleotide sequence ID" value="NZ_CP096659.1"/>
</dbReference>
<keyword evidence="1" id="KW-1133">Transmembrane helix</keyword>
<protein>
    <submittedName>
        <fullName evidence="2">Cox cluster protein</fullName>
    </submittedName>
</protein>
<dbReference type="Pfam" id="PF24364">
    <property type="entry name" value="DUF7520"/>
    <property type="match status" value="1"/>
</dbReference>
<dbReference type="Proteomes" id="UP000830729">
    <property type="component" value="Chromosome"/>
</dbReference>
<accession>A0A8U0HR17</accession>
<dbReference type="EMBL" id="CP096659">
    <property type="protein sequence ID" value="UPV73522.1"/>
    <property type="molecule type" value="Genomic_DNA"/>
</dbReference>
<keyword evidence="1" id="KW-0472">Membrane</keyword>
<feature type="transmembrane region" description="Helical" evidence="1">
    <location>
        <begin position="12"/>
        <end position="33"/>
    </location>
</feature>
<gene>
    <name evidence="2" type="ORF">M0R89_13345</name>
</gene>
<sequence length="90" mass="9200">MSETFRGRSFVVGFYLLIVAITGAVGAILGVVGPDDLTAVKLFGLVELQPTPLGLAVYGTVTVGLVLGVLLMLVVVVSKVADAESAGNRP</sequence>
<keyword evidence="3" id="KW-1185">Reference proteome</keyword>
<name>A0A8U0HR17_9EURY</name>
<keyword evidence="1" id="KW-0812">Transmembrane</keyword>